<sequence>MRALIMSDLHLDINKEILNGNVKSDYLKWLNRQIYDVLILAGDLAGDATAALKLIEEIKETTRRAVYFIAGNHDVWVPKEANSSWEAYHSMNENESCISSPIKIGDYTMIGGMGWYDYSLGYSHVTMNHFKEQKKHLRKDSIYARWEMDDKEVVDKMLNQWQHQLDNHRSDRVIFINHFIPYKDFITWHTDNEELNFCNAYMGSERIGELLDNYKNIEYVIFGHTHQRYGIVDYRGKKIICQPFGLVTDWEGNSMVEELDRVATFIDL</sequence>
<dbReference type="InterPro" id="IPR052963">
    <property type="entry name" value="Pantetheine_PDE"/>
</dbReference>
<feature type="domain" description="Calcineurin-like phosphoesterase" evidence="1">
    <location>
        <begin position="1"/>
        <end position="227"/>
    </location>
</feature>
<organism evidence="2 3">
    <name type="scientific">Caldalkalibacillus horti</name>
    <dbReference type="NCBI Taxonomy" id="77523"/>
    <lineage>
        <taxon>Bacteria</taxon>
        <taxon>Bacillati</taxon>
        <taxon>Bacillota</taxon>
        <taxon>Bacilli</taxon>
        <taxon>Bacillales</taxon>
        <taxon>Bacillaceae</taxon>
        <taxon>Caldalkalibacillus</taxon>
    </lineage>
</organism>
<accession>A0ABT9W2G7</accession>
<dbReference type="PANTHER" id="PTHR36492:SF2">
    <property type="entry name" value="[ACYL-CARRIER-PROTEIN] PHOSPHODIESTERASE PPTH"/>
    <property type="match status" value="1"/>
</dbReference>
<dbReference type="SUPFAM" id="SSF56300">
    <property type="entry name" value="Metallo-dependent phosphatases"/>
    <property type="match status" value="1"/>
</dbReference>
<name>A0ABT9W2G7_9BACI</name>
<dbReference type="InterPro" id="IPR004843">
    <property type="entry name" value="Calcineurin-like_PHP"/>
</dbReference>
<dbReference type="Gene3D" id="3.60.21.10">
    <property type="match status" value="1"/>
</dbReference>
<reference evidence="2 3" key="1">
    <citation type="submission" date="2023-07" db="EMBL/GenBank/DDBJ databases">
        <title>Genomic Encyclopedia of Type Strains, Phase IV (KMG-IV): sequencing the most valuable type-strain genomes for metagenomic binning, comparative biology and taxonomic classification.</title>
        <authorList>
            <person name="Goeker M."/>
        </authorList>
    </citation>
    <scope>NUCLEOTIDE SEQUENCE [LARGE SCALE GENOMIC DNA]</scope>
    <source>
        <strain evidence="2 3">DSM 12751</strain>
    </source>
</reference>
<keyword evidence="3" id="KW-1185">Reference proteome</keyword>
<dbReference type="Pfam" id="PF00149">
    <property type="entry name" value="Metallophos"/>
    <property type="match status" value="1"/>
</dbReference>
<dbReference type="EMBL" id="JAUSTY010000016">
    <property type="protein sequence ID" value="MDQ0167436.1"/>
    <property type="molecule type" value="Genomic_DNA"/>
</dbReference>
<gene>
    <name evidence="2" type="ORF">J2S11_003361</name>
</gene>
<dbReference type="RefSeq" id="WP_307396350.1">
    <property type="nucleotide sequence ID" value="NZ_BAAADK010000001.1"/>
</dbReference>
<dbReference type="Proteomes" id="UP001235840">
    <property type="component" value="Unassembled WGS sequence"/>
</dbReference>
<evidence type="ECO:0000313" key="3">
    <source>
        <dbReference type="Proteomes" id="UP001235840"/>
    </source>
</evidence>
<dbReference type="InterPro" id="IPR029052">
    <property type="entry name" value="Metallo-depent_PP-like"/>
</dbReference>
<dbReference type="PANTHER" id="PTHR36492">
    <property type="match status" value="1"/>
</dbReference>
<comment type="caution">
    <text evidence="2">The sequence shown here is derived from an EMBL/GenBank/DDBJ whole genome shotgun (WGS) entry which is preliminary data.</text>
</comment>
<protein>
    <submittedName>
        <fullName evidence="2">Phosphoesterase</fullName>
    </submittedName>
</protein>
<evidence type="ECO:0000313" key="2">
    <source>
        <dbReference type="EMBL" id="MDQ0167436.1"/>
    </source>
</evidence>
<dbReference type="CDD" id="cd00838">
    <property type="entry name" value="MPP_superfamily"/>
    <property type="match status" value="1"/>
</dbReference>
<dbReference type="NCBIfam" id="TIGR03729">
    <property type="entry name" value="acc_ester"/>
    <property type="match status" value="1"/>
</dbReference>
<proteinExistence type="predicted"/>
<dbReference type="InterPro" id="IPR022302">
    <property type="entry name" value="Phosphoesterase_putative"/>
</dbReference>
<evidence type="ECO:0000259" key="1">
    <source>
        <dbReference type="Pfam" id="PF00149"/>
    </source>
</evidence>